<sequence>MNLLRIFCMCCFISTTWALGAQVVDKEIAAMLSENDRAKIEKADSYINQGNEILFVNNSYSKEKLFQRKPNYIQLSENMLVGKRVSRLLFQTKSYYKVGFEGAMEVLNSHINNYLKNEAQVAYKTVLILNDSIKSHLESAKANREKSKLTANLKKAGKQIHQSNIEYQKAIHLSEKAIQIIESDKTIHSGIVVQDELDKQDTAIIEQPKVVQEEPKTDLALVNKNPVPEIKEELKPEAPKPVTLLNEPLMQGQAPANKSTTEAAKAEVYYTVQFLADKKPVSNISLKKVYSGPFPIVVNRGDGWYRYSFGKFNSLVDAKIALADSKTKAYVVAYKNKTRISLREAKLLMDESGK</sequence>
<keyword evidence="3" id="KW-1185">Reference proteome</keyword>
<proteinExistence type="predicted"/>
<feature type="chain" id="PRO_5021903670" description="Sporulation related domain-containing protein" evidence="1">
    <location>
        <begin position="21"/>
        <end position="354"/>
    </location>
</feature>
<protein>
    <recommendedName>
        <fullName evidence="4">Sporulation related domain-containing protein</fullName>
    </recommendedName>
</protein>
<dbReference type="AlphaFoldDB" id="A0A521AEI8"/>
<name>A0A521AEI8_SACCC</name>
<feature type="signal peptide" evidence="1">
    <location>
        <begin position="1"/>
        <end position="20"/>
    </location>
</feature>
<evidence type="ECO:0008006" key="4">
    <source>
        <dbReference type="Google" id="ProtNLM"/>
    </source>
</evidence>
<organism evidence="2 3">
    <name type="scientific">Saccharicrinis carchari</name>
    <dbReference type="NCBI Taxonomy" id="1168039"/>
    <lineage>
        <taxon>Bacteria</taxon>
        <taxon>Pseudomonadati</taxon>
        <taxon>Bacteroidota</taxon>
        <taxon>Bacteroidia</taxon>
        <taxon>Marinilabiliales</taxon>
        <taxon>Marinilabiliaceae</taxon>
        <taxon>Saccharicrinis</taxon>
    </lineage>
</organism>
<gene>
    <name evidence="2" type="ORF">SAMN06265379_10168</name>
</gene>
<evidence type="ECO:0000313" key="3">
    <source>
        <dbReference type="Proteomes" id="UP000319040"/>
    </source>
</evidence>
<reference evidence="2 3" key="1">
    <citation type="submission" date="2017-05" db="EMBL/GenBank/DDBJ databases">
        <authorList>
            <person name="Varghese N."/>
            <person name="Submissions S."/>
        </authorList>
    </citation>
    <scope>NUCLEOTIDE SEQUENCE [LARGE SCALE GENOMIC DNA]</scope>
    <source>
        <strain evidence="2 3">DSM 27040</strain>
    </source>
</reference>
<accession>A0A521AEI8</accession>
<dbReference type="OrthoDB" id="1119947at2"/>
<dbReference type="Proteomes" id="UP000319040">
    <property type="component" value="Unassembled WGS sequence"/>
</dbReference>
<evidence type="ECO:0000313" key="2">
    <source>
        <dbReference type="EMBL" id="SMO33120.1"/>
    </source>
</evidence>
<keyword evidence="1" id="KW-0732">Signal</keyword>
<dbReference type="EMBL" id="FXTB01000001">
    <property type="protein sequence ID" value="SMO33120.1"/>
    <property type="molecule type" value="Genomic_DNA"/>
</dbReference>
<dbReference type="RefSeq" id="WP_142531492.1">
    <property type="nucleotide sequence ID" value="NZ_FXTB01000001.1"/>
</dbReference>
<evidence type="ECO:0000256" key="1">
    <source>
        <dbReference type="SAM" id="SignalP"/>
    </source>
</evidence>